<dbReference type="NCBIfam" id="TIGR00277">
    <property type="entry name" value="HDIG"/>
    <property type="match status" value="1"/>
</dbReference>
<dbReference type="KEGG" id="uli:ETAA1_02120"/>
<dbReference type="InterPro" id="IPR003607">
    <property type="entry name" value="HD/PDEase_dom"/>
</dbReference>
<dbReference type="PROSITE" id="PS51832">
    <property type="entry name" value="HD_GYP"/>
    <property type="match status" value="1"/>
</dbReference>
<keyword evidence="4" id="KW-0378">Hydrolase</keyword>
<dbReference type="PANTHER" id="PTHR43155">
    <property type="entry name" value="CYCLIC DI-GMP PHOSPHODIESTERASE PA4108-RELATED"/>
    <property type="match status" value="1"/>
</dbReference>
<dbReference type="PROSITE" id="PS51300">
    <property type="entry name" value="NIRD"/>
    <property type="match status" value="1"/>
</dbReference>
<evidence type="ECO:0000313" key="4">
    <source>
        <dbReference type="EMBL" id="QDU18327.1"/>
    </source>
</evidence>
<dbReference type="InterPro" id="IPR000253">
    <property type="entry name" value="FHA_dom"/>
</dbReference>
<dbReference type="GO" id="GO:0071111">
    <property type="term" value="F:cyclic-guanylate-specific phosphodiesterase activity"/>
    <property type="evidence" value="ECO:0007669"/>
    <property type="project" value="UniProtKB-EC"/>
</dbReference>
<proteinExistence type="predicted"/>
<name>A0A517XLE0_9BACT</name>
<dbReference type="SUPFAM" id="SSF55781">
    <property type="entry name" value="GAF domain-like"/>
    <property type="match status" value="1"/>
</dbReference>
<dbReference type="InterPro" id="IPR029016">
    <property type="entry name" value="GAF-like_dom_sf"/>
</dbReference>
<organism evidence="4 5">
    <name type="scientific">Urbifossiella limnaea</name>
    <dbReference type="NCBI Taxonomy" id="2528023"/>
    <lineage>
        <taxon>Bacteria</taxon>
        <taxon>Pseudomonadati</taxon>
        <taxon>Planctomycetota</taxon>
        <taxon>Planctomycetia</taxon>
        <taxon>Gemmatales</taxon>
        <taxon>Gemmataceae</taxon>
        <taxon>Urbifossiella</taxon>
    </lineage>
</organism>
<evidence type="ECO:0000313" key="5">
    <source>
        <dbReference type="Proteomes" id="UP000319576"/>
    </source>
</evidence>
<dbReference type="InterPro" id="IPR008984">
    <property type="entry name" value="SMAD_FHA_dom_sf"/>
</dbReference>
<dbReference type="PANTHER" id="PTHR43155:SF2">
    <property type="entry name" value="CYCLIC DI-GMP PHOSPHODIESTERASE PA4108"/>
    <property type="match status" value="1"/>
</dbReference>
<dbReference type="EC" id="3.1.4.52" evidence="4"/>
<sequence>MKRTTIRLRGISGEVKGRLWESPTILRAGRLASLEIVLDDSSVSRRHAEVRLVDGAWHVRDLESTNGTYVNGVRVGPGEQPLRPRDIVQFGKVAVMVEPDEATADGPPSNQHVVAAVPSDYDVGLDRIAFTRDSLPRAGDQLRALLRAGHHAAHTQNEDQLLDNILNDAVSVLDAQRGAIVLAEGEGPEPAFKLRALAVGHGEPHGRFHYSKKLTARVFSKGESLLYGALSQGDDSPVTESMYAGAMTSVLCVLLRTPRRRLGVLHLDRGLMQNPFTEDDLFLADALAAHVSAAIESAQLFRKQQEFFLKTITILAQAVELRDDYTGGHTRRVTRYATLLARQLELPDDQLQLVKLGTPLHDIGKIGIDDAILRKPGRLTAVEFAAMQTHTTKGAEILSTIPELKSILPIVRNHHERWDGTGYPDRMTGEEIPLLARIVAVADAFDAMTSDRPYHEGRKGKPAKAAFAEVEKQAGRQFDPACAEAFLAIREAVVQVMKEELPTSDAGSEFVPTLRAGAADAASQTPFPVRASS</sequence>
<feature type="domain" description="FHA" evidence="1">
    <location>
        <begin position="26"/>
        <end position="75"/>
    </location>
</feature>
<protein>
    <submittedName>
        <fullName evidence="4">Cyclic di-GMP phosphodiesterase response regulator RpfG</fullName>
        <ecNumber evidence="4">3.1.4.52</ecNumber>
    </submittedName>
</protein>
<feature type="domain" description="HD" evidence="2">
    <location>
        <begin position="326"/>
        <end position="448"/>
    </location>
</feature>
<dbReference type="SUPFAM" id="SSF109604">
    <property type="entry name" value="HD-domain/PDEase-like"/>
    <property type="match status" value="1"/>
</dbReference>
<dbReference type="Gene3D" id="3.30.450.40">
    <property type="match status" value="1"/>
</dbReference>
<dbReference type="Pfam" id="PF13492">
    <property type="entry name" value="GAF_3"/>
    <property type="match status" value="1"/>
</dbReference>
<dbReference type="PROSITE" id="PS51831">
    <property type="entry name" value="HD"/>
    <property type="match status" value="1"/>
</dbReference>
<dbReference type="CDD" id="cd00077">
    <property type="entry name" value="HDc"/>
    <property type="match status" value="1"/>
</dbReference>
<dbReference type="RefSeq" id="WP_238389341.1">
    <property type="nucleotide sequence ID" value="NZ_CP036273.1"/>
</dbReference>
<dbReference type="PROSITE" id="PS50006">
    <property type="entry name" value="FHA_DOMAIN"/>
    <property type="match status" value="1"/>
</dbReference>
<dbReference type="Gene3D" id="1.10.3210.10">
    <property type="entry name" value="Hypothetical protein af1432"/>
    <property type="match status" value="1"/>
</dbReference>
<keyword evidence="5" id="KW-1185">Reference proteome</keyword>
<accession>A0A517XLE0</accession>
<evidence type="ECO:0000259" key="1">
    <source>
        <dbReference type="PROSITE" id="PS50006"/>
    </source>
</evidence>
<dbReference type="AlphaFoldDB" id="A0A517XLE0"/>
<dbReference type="SMART" id="SM00471">
    <property type="entry name" value="HDc"/>
    <property type="match status" value="1"/>
</dbReference>
<dbReference type="Proteomes" id="UP000319576">
    <property type="component" value="Chromosome"/>
</dbReference>
<dbReference type="EMBL" id="CP036273">
    <property type="protein sequence ID" value="QDU18327.1"/>
    <property type="molecule type" value="Genomic_DNA"/>
</dbReference>
<evidence type="ECO:0000259" key="3">
    <source>
        <dbReference type="PROSITE" id="PS51832"/>
    </source>
</evidence>
<evidence type="ECO:0000259" key="2">
    <source>
        <dbReference type="PROSITE" id="PS51831"/>
    </source>
</evidence>
<dbReference type="Pfam" id="PF00498">
    <property type="entry name" value="FHA"/>
    <property type="match status" value="1"/>
</dbReference>
<dbReference type="InterPro" id="IPR006674">
    <property type="entry name" value="HD_domain"/>
</dbReference>
<dbReference type="InterPro" id="IPR006675">
    <property type="entry name" value="HDIG_dom"/>
</dbReference>
<reference evidence="4 5" key="1">
    <citation type="submission" date="2019-02" db="EMBL/GenBank/DDBJ databases">
        <title>Deep-cultivation of Planctomycetes and their phenomic and genomic characterization uncovers novel biology.</title>
        <authorList>
            <person name="Wiegand S."/>
            <person name="Jogler M."/>
            <person name="Boedeker C."/>
            <person name="Pinto D."/>
            <person name="Vollmers J."/>
            <person name="Rivas-Marin E."/>
            <person name="Kohn T."/>
            <person name="Peeters S.H."/>
            <person name="Heuer A."/>
            <person name="Rast P."/>
            <person name="Oberbeckmann S."/>
            <person name="Bunk B."/>
            <person name="Jeske O."/>
            <person name="Meyerdierks A."/>
            <person name="Storesund J.E."/>
            <person name="Kallscheuer N."/>
            <person name="Luecker S."/>
            <person name="Lage O.M."/>
            <person name="Pohl T."/>
            <person name="Merkel B.J."/>
            <person name="Hornburger P."/>
            <person name="Mueller R.-W."/>
            <person name="Bruemmer F."/>
            <person name="Labrenz M."/>
            <person name="Spormann A.M."/>
            <person name="Op den Camp H."/>
            <person name="Overmann J."/>
            <person name="Amann R."/>
            <person name="Jetten M.S.M."/>
            <person name="Mascher T."/>
            <person name="Medema M.H."/>
            <person name="Devos D.P."/>
            <person name="Kaster A.-K."/>
            <person name="Ovreas L."/>
            <person name="Rohde M."/>
            <person name="Galperin M.Y."/>
            <person name="Jogler C."/>
        </authorList>
    </citation>
    <scope>NUCLEOTIDE SEQUENCE [LARGE SCALE GENOMIC DNA]</scope>
    <source>
        <strain evidence="4 5">ETA_A1</strain>
    </source>
</reference>
<dbReference type="Gene3D" id="2.60.200.20">
    <property type="match status" value="1"/>
</dbReference>
<dbReference type="InterPro" id="IPR037522">
    <property type="entry name" value="HD_GYP_dom"/>
</dbReference>
<dbReference type="CDD" id="cd00060">
    <property type="entry name" value="FHA"/>
    <property type="match status" value="1"/>
</dbReference>
<feature type="domain" description="HD-GYP" evidence="3">
    <location>
        <begin position="304"/>
        <end position="502"/>
    </location>
</feature>
<dbReference type="SUPFAM" id="SSF49879">
    <property type="entry name" value="SMAD/FHA domain"/>
    <property type="match status" value="1"/>
</dbReference>
<dbReference type="SMART" id="SM00240">
    <property type="entry name" value="FHA"/>
    <property type="match status" value="1"/>
</dbReference>
<dbReference type="InterPro" id="IPR003018">
    <property type="entry name" value="GAF"/>
</dbReference>
<dbReference type="Pfam" id="PF13487">
    <property type="entry name" value="HD_5"/>
    <property type="match status" value="1"/>
</dbReference>
<dbReference type="SMART" id="SM00065">
    <property type="entry name" value="GAF"/>
    <property type="match status" value="1"/>
</dbReference>
<gene>
    <name evidence="4" type="primary">rpfG_1</name>
    <name evidence="4" type="ORF">ETAA1_02120</name>
</gene>